<sequence>MTASKPSAHRPRRTHALGACKTCRRRHAKCDQRRPACQMCRAAGLTCEGFTDDIRWMPARRHHPPSVTVDEKGGDAEKKGRRRHLYTEKSRLSMSDALSADLVSGSIDASLAEIDNRSREPERSDQGDIVIGPFGVLDLAPAPNLGSNSAVLSTPQAGPAEAVAVPQTETRQSGSSPAVSPCLSQESIAYMNDLLQWSDLLSLDPQMQGSVLSTHLDLGDWLSLESGAQLPAADYSSGNGTLDTSDQTSAMYMTASDQSGLARMMMTPQQTPMDFNGSTVDVLTDAQYLLRHFQDHVISRMMAIPLEQKSPWKIFNVPSAVVTYSDLTFLGSQSVSHARLANLYCLLACSALHLTVDSSMGAPDSKARWKPIADHTYHLAKDHMQMSLKQETHEPKKAKYKDQLMAICALTEFAILSGQQQDARCYMVDAERLLRLRGLPKRRISQKARLLHHVYTWLRIVGESTYVLHDYTPSDSFTEALKHKFQYQKVEYSTQIPSERNPRLDDFLRLDRRPADSDLNIDEPKETNVGLHDIHLEDSRKYPDTLYCRIYGVSETWLSLVSQTTRLANVMETFRVARESCPTNRISVEAWEALHRRSVRLESMVCAFNRRKAEEDICDSTSHLAKSHESILHALNSALVIFFYRRIRQVHPIILEGQVDRVISKLGELDAALTEASHSGPGTAWPLFIAG</sequence>
<dbReference type="STRING" id="1448320.A0A319DGM6"/>
<dbReference type="InterPro" id="IPR050675">
    <property type="entry name" value="OAF3"/>
</dbReference>
<evidence type="ECO:0000256" key="3">
    <source>
        <dbReference type="ARBA" id="ARBA00023163"/>
    </source>
</evidence>
<evidence type="ECO:0000313" key="8">
    <source>
        <dbReference type="Proteomes" id="UP000247810"/>
    </source>
</evidence>
<keyword evidence="3" id="KW-0804">Transcription</keyword>
<evidence type="ECO:0000259" key="6">
    <source>
        <dbReference type="PROSITE" id="PS50048"/>
    </source>
</evidence>
<dbReference type="Pfam" id="PF00172">
    <property type="entry name" value="Zn_clus"/>
    <property type="match status" value="1"/>
</dbReference>
<dbReference type="OrthoDB" id="5089701at2759"/>
<feature type="region of interest" description="Disordered" evidence="5">
    <location>
        <begin position="60"/>
        <end position="88"/>
    </location>
</feature>
<dbReference type="VEuPathDB" id="FungiDB:BO71DRAFT_481946"/>
<reference evidence="7 8" key="1">
    <citation type="submission" date="2018-02" db="EMBL/GenBank/DDBJ databases">
        <title>The genomes of Aspergillus section Nigri reveals drivers in fungal speciation.</title>
        <authorList>
            <consortium name="DOE Joint Genome Institute"/>
            <person name="Vesth T.C."/>
            <person name="Nybo J."/>
            <person name="Theobald S."/>
            <person name="Brandl J."/>
            <person name="Frisvad J.C."/>
            <person name="Nielsen K.F."/>
            <person name="Lyhne E.K."/>
            <person name="Kogle M.E."/>
            <person name="Kuo A."/>
            <person name="Riley R."/>
            <person name="Clum A."/>
            <person name="Nolan M."/>
            <person name="Lipzen A."/>
            <person name="Salamov A."/>
            <person name="Henrissat B."/>
            <person name="Wiebenga A."/>
            <person name="De vries R.P."/>
            <person name="Grigoriev I.V."/>
            <person name="Mortensen U.H."/>
            <person name="Andersen M.R."/>
            <person name="Baker S.E."/>
        </authorList>
    </citation>
    <scope>NUCLEOTIDE SEQUENCE [LARGE SCALE GENOMIC DNA]</scope>
    <source>
        <strain evidence="7 8">CBS 707.79</strain>
    </source>
</reference>
<dbReference type="PANTHER" id="PTHR31069">
    <property type="entry name" value="OLEATE-ACTIVATED TRANSCRIPTION FACTOR 1-RELATED"/>
    <property type="match status" value="1"/>
</dbReference>
<evidence type="ECO:0000256" key="1">
    <source>
        <dbReference type="ARBA" id="ARBA00023015"/>
    </source>
</evidence>
<accession>A0A319DGM6</accession>
<name>A0A319DGM6_9EURO</name>
<protein>
    <recommendedName>
        <fullName evidence="6">Zn(2)-C6 fungal-type domain-containing protein</fullName>
    </recommendedName>
</protein>
<dbReference type="SUPFAM" id="SSF57701">
    <property type="entry name" value="Zn2/Cys6 DNA-binding domain"/>
    <property type="match status" value="1"/>
</dbReference>
<keyword evidence="2" id="KW-0238">DNA-binding</keyword>
<dbReference type="AlphaFoldDB" id="A0A319DGM6"/>
<proteinExistence type="predicted"/>
<feature type="region of interest" description="Disordered" evidence="5">
    <location>
        <begin position="160"/>
        <end position="181"/>
    </location>
</feature>
<dbReference type="SMART" id="SM00066">
    <property type="entry name" value="GAL4"/>
    <property type="match status" value="1"/>
</dbReference>
<dbReference type="GO" id="GO:0000981">
    <property type="term" value="F:DNA-binding transcription factor activity, RNA polymerase II-specific"/>
    <property type="evidence" value="ECO:0007669"/>
    <property type="project" value="InterPro"/>
</dbReference>
<dbReference type="InterPro" id="IPR021858">
    <property type="entry name" value="Fun_TF"/>
</dbReference>
<dbReference type="PANTHER" id="PTHR31069:SF25">
    <property type="entry name" value="TRANSCRIPTION FACTOR, PUTATIVE (EUROFUNG)-RELATED"/>
    <property type="match status" value="1"/>
</dbReference>
<feature type="compositionally biased region" description="Basic and acidic residues" evidence="5">
    <location>
        <begin position="69"/>
        <end position="78"/>
    </location>
</feature>
<evidence type="ECO:0000313" key="7">
    <source>
        <dbReference type="EMBL" id="PYH96501.1"/>
    </source>
</evidence>
<dbReference type="Pfam" id="PF11951">
    <property type="entry name" value="Fungal_trans_2"/>
    <property type="match status" value="1"/>
</dbReference>
<dbReference type="Gene3D" id="4.10.240.10">
    <property type="entry name" value="Zn(2)-C6 fungal-type DNA-binding domain"/>
    <property type="match status" value="1"/>
</dbReference>
<evidence type="ECO:0000256" key="4">
    <source>
        <dbReference type="ARBA" id="ARBA00023242"/>
    </source>
</evidence>
<dbReference type="PROSITE" id="PS50048">
    <property type="entry name" value="ZN2_CY6_FUNGAL_2"/>
    <property type="match status" value="1"/>
</dbReference>
<organism evidence="7 8">
    <name type="scientific">Aspergillus ellipticus CBS 707.79</name>
    <dbReference type="NCBI Taxonomy" id="1448320"/>
    <lineage>
        <taxon>Eukaryota</taxon>
        <taxon>Fungi</taxon>
        <taxon>Dikarya</taxon>
        <taxon>Ascomycota</taxon>
        <taxon>Pezizomycotina</taxon>
        <taxon>Eurotiomycetes</taxon>
        <taxon>Eurotiomycetidae</taxon>
        <taxon>Eurotiales</taxon>
        <taxon>Aspergillaceae</taxon>
        <taxon>Aspergillus</taxon>
        <taxon>Aspergillus subgen. Circumdati</taxon>
    </lineage>
</organism>
<keyword evidence="1" id="KW-0805">Transcription regulation</keyword>
<evidence type="ECO:0000256" key="2">
    <source>
        <dbReference type="ARBA" id="ARBA00023125"/>
    </source>
</evidence>
<gene>
    <name evidence="7" type="ORF">BO71DRAFT_481946</name>
</gene>
<dbReference type="PROSITE" id="PS00463">
    <property type="entry name" value="ZN2_CY6_FUNGAL_1"/>
    <property type="match status" value="1"/>
</dbReference>
<dbReference type="CDD" id="cd00067">
    <property type="entry name" value="GAL4"/>
    <property type="match status" value="1"/>
</dbReference>
<keyword evidence="8" id="KW-1185">Reference proteome</keyword>
<feature type="compositionally biased region" description="Polar residues" evidence="5">
    <location>
        <begin position="167"/>
        <end position="181"/>
    </location>
</feature>
<keyword evidence="4" id="KW-0539">Nucleus</keyword>
<feature type="domain" description="Zn(2)-C6 fungal-type" evidence="6">
    <location>
        <begin position="19"/>
        <end position="47"/>
    </location>
</feature>
<dbReference type="GO" id="GO:0003677">
    <property type="term" value="F:DNA binding"/>
    <property type="evidence" value="ECO:0007669"/>
    <property type="project" value="UniProtKB-KW"/>
</dbReference>
<dbReference type="InterPro" id="IPR036864">
    <property type="entry name" value="Zn2-C6_fun-type_DNA-bd_sf"/>
</dbReference>
<dbReference type="GO" id="GO:0009893">
    <property type="term" value="P:positive regulation of metabolic process"/>
    <property type="evidence" value="ECO:0007669"/>
    <property type="project" value="UniProtKB-ARBA"/>
</dbReference>
<evidence type="ECO:0000256" key="5">
    <source>
        <dbReference type="SAM" id="MobiDB-lite"/>
    </source>
</evidence>
<dbReference type="InterPro" id="IPR001138">
    <property type="entry name" value="Zn2Cys6_DnaBD"/>
</dbReference>
<dbReference type="EMBL" id="KZ825836">
    <property type="protein sequence ID" value="PYH96501.1"/>
    <property type="molecule type" value="Genomic_DNA"/>
</dbReference>
<dbReference type="GO" id="GO:0008270">
    <property type="term" value="F:zinc ion binding"/>
    <property type="evidence" value="ECO:0007669"/>
    <property type="project" value="InterPro"/>
</dbReference>
<dbReference type="Proteomes" id="UP000247810">
    <property type="component" value="Unassembled WGS sequence"/>
</dbReference>